<dbReference type="Proteomes" id="UP001359559">
    <property type="component" value="Unassembled WGS sequence"/>
</dbReference>
<dbReference type="Gene3D" id="3.30.559.10">
    <property type="entry name" value="Chloramphenicol acetyltransferase-like domain"/>
    <property type="match status" value="1"/>
</dbReference>
<sequence length="144" mass="16217">MAGCEADSREHRGCFVIQHSIDSMETKPPKYNFETGAIMDLTDWRHLGFMEKVDFGWGEPVNMILAPCNNMVGLCIILPSTLKEGGVRVYVCLPPPAMPIFKQDTQALNKPDENKPHVFEAQKHKGGDVSRPKMFLKRKTLLCV</sequence>
<organism evidence="2 3">
    <name type="scientific">Clitoria ternatea</name>
    <name type="common">Butterfly pea</name>
    <dbReference type="NCBI Taxonomy" id="43366"/>
    <lineage>
        <taxon>Eukaryota</taxon>
        <taxon>Viridiplantae</taxon>
        <taxon>Streptophyta</taxon>
        <taxon>Embryophyta</taxon>
        <taxon>Tracheophyta</taxon>
        <taxon>Spermatophyta</taxon>
        <taxon>Magnoliopsida</taxon>
        <taxon>eudicotyledons</taxon>
        <taxon>Gunneridae</taxon>
        <taxon>Pentapetalae</taxon>
        <taxon>rosids</taxon>
        <taxon>fabids</taxon>
        <taxon>Fabales</taxon>
        <taxon>Fabaceae</taxon>
        <taxon>Papilionoideae</taxon>
        <taxon>50 kb inversion clade</taxon>
        <taxon>NPAAA clade</taxon>
        <taxon>indigoferoid/millettioid clade</taxon>
        <taxon>Phaseoleae</taxon>
        <taxon>Clitoria</taxon>
    </lineage>
</organism>
<reference evidence="2 3" key="1">
    <citation type="submission" date="2024-01" db="EMBL/GenBank/DDBJ databases">
        <title>The genomes of 5 underutilized Papilionoideae crops provide insights into root nodulation and disease resistance.</title>
        <authorList>
            <person name="Yuan L."/>
        </authorList>
    </citation>
    <scope>NUCLEOTIDE SEQUENCE [LARGE SCALE GENOMIC DNA]</scope>
    <source>
        <strain evidence="2">LY-2023</strain>
        <tissue evidence="2">Leaf</tissue>
    </source>
</reference>
<keyword evidence="3" id="KW-1185">Reference proteome</keyword>
<evidence type="ECO:0000313" key="3">
    <source>
        <dbReference type="Proteomes" id="UP001359559"/>
    </source>
</evidence>
<gene>
    <name evidence="2" type="ORF">RJT34_11815</name>
</gene>
<dbReference type="InterPro" id="IPR050898">
    <property type="entry name" value="Plant_acyltransferase"/>
</dbReference>
<dbReference type="PANTHER" id="PTHR31147:SF25">
    <property type="entry name" value="HXXXD-TYPE ACYL-TRANSFERASE FAMILY PROTEIN"/>
    <property type="match status" value="1"/>
</dbReference>
<accession>A0AAN9PKU0</accession>
<comment type="similarity">
    <text evidence="1">Belongs to the plant acyltransferase family.</text>
</comment>
<evidence type="ECO:0000313" key="2">
    <source>
        <dbReference type="EMBL" id="KAK7300962.1"/>
    </source>
</evidence>
<protein>
    <submittedName>
        <fullName evidence="2">Uncharacterized protein</fullName>
    </submittedName>
</protein>
<comment type="caution">
    <text evidence="2">The sequence shown here is derived from an EMBL/GenBank/DDBJ whole genome shotgun (WGS) entry which is preliminary data.</text>
</comment>
<name>A0AAN9PKU0_CLITE</name>
<evidence type="ECO:0000256" key="1">
    <source>
        <dbReference type="ARBA" id="ARBA00009861"/>
    </source>
</evidence>
<dbReference type="InterPro" id="IPR023213">
    <property type="entry name" value="CAT-like_dom_sf"/>
</dbReference>
<dbReference type="PANTHER" id="PTHR31147">
    <property type="entry name" value="ACYL TRANSFERASE 4"/>
    <property type="match status" value="1"/>
</dbReference>
<proteinExistence type="inferred from homology"/>
<dbReference type="Pfam" id="PF02458">
    <property type="entry name" value="Transferase"/>
    <property type="match status" value="1"/>
</dbReference>
<dbReference type="EMBL" id="JAYKXN010000003">
    <property type="protein sequence ID" value="KAK7300962.1"/>
    <property type="molecule type" value="Genomic_DNA"/>
</dbReference>
<dbReference type="AlphaFoldDB" id="A0AAN9PKU0"/>